<evidence type="ECO:0000256" key="1">
    <source>
        <dbReference type="ARBA" id="ARBA00022729"/>
    </source>
</evidence>
<evidence type="ECO:0000259" key="4">
    <source>
        <dbReference type="Pfam" id="PF04355"/>
    </source>
</evidence>
<proteinExistence type="predicted"/>
<accession>A0A933L4D4</accession>
<dbReference type="InterPro" id="IPR037873">
    <property type="entry name" value="BamE-like"/>
</dbReference>
<dbReference type="PANTHER" id="PTHR37482">
    <property type="entry name" value="OUTER MEMBRANE PROTEIN ASSEMBLY FACTOR BAME"/>
    <property type="match status" value="1"/>
</dbReference>
<dbReference type="Gene3D" id="3.30.1450.10">
    <property type="match status" value="1"/>
</dbReference>
<dbReference type="GO" id="GO:0030674">
    <property type="term" value="F:protein-macromolecule adaptor activity"/>
    <property type="evidence" value="ECO:0007669"/>
    <property type="project" value="TreeGrafter"/>
</dbReference>
<dbReference type="GO" id="GO:0043165">
    <property type="term" value="P:Gram-negative-bacterium-type cell outer membrane assembly"/>
    <property type="evidence" value="ECO:0007669"/>
    <property type="project" value="TreeGrafter"/>
</dbReference>
<evidence type="ECO:0000313" key="6">
    <source>
        <dbReference type="Proteomes" id="UP000782610"/>
    </source>
</evidence>
<keyword evidence="2" id="KW-0472">Membrane</keyword>
<organism evidence="5 6">
    <name type="scientific">Devosia nanyangense</name>
    <dbReference type="NCBI Taxonomy" id="1228055"/>
    <lineage>
        <taxon>Bacteria</taxon>
        <taxon>Pseudomonadati</taxon>
        <taxon>Pseudomonadota</taxon>
        <taxon>Alphaproteobacteria</taxon>
        <taxon>Hyphomicrobiales</taxon>
        <taxon>Devosiaceae</taxon>
        <taxon>Devosia</taxon>
    </lineage>
</organism>
<dbReference type="InterPro" id="IPR007450">
    <property type="entry name" value="BamE_dom"/>
</dbReference>
<dbReference type="InterPro" id="IPR026592">
    <property type="entry name" value="BamE"/>
</dbReference>
<reference evidence="5" key="1">
    <citation type="submission" date="2020-07" db="EMBL/GenBank/DDBJ databases">
        <title>Huge and variable diversity of episymbiotic CPR bacteria and DPANN archaea in groundwater ecosystems.</title>
        <authorList>
            <person name="He C.Y."/>
            <person name="Keren R."/>
            <person name="Whittaker M."/>
            <person name="Farag I.F."/>
            <person name="Doudna J."/>
            <person name="Cate J.H.D."/>
            <person name="Banfield J.F."/>
        </authorList>
    </citation>
    <scope>NUCLEOTIDE SEQUENCE</scope>
    <source>
        <strain evidence="5">NC_groundwater_1586_Pr3_B-0.1um_66_15</strain>
    </source>
</reference>
<feature type="domain" description="Outer membrane protein assembly factor BamE" evidence="4">
    <location>
        <begin position="46"/>
        <end position="120"/>
    </location>
</feature>
<evidence type="ECO:0000313" key="5">
    <source>
        <dbReference type="EMBL" id="MBI4922800.1"/>
    </source>
</evidence>
<dbReference type="PROSITE" id="PS51257">
    <property type="entry name" value="PROKAR_LIPOPROTEIN"/>
    <property type="match status" value="1"/>
</dbReference>
<name>A0A933L4D4_9HYPH</name>
<gene>
    <name evidence="5" type="ORF">HY834_13725</name>
</gene>
<keyword evidence="1" id="KW-0732">Signal</keyword>
<dbReference type="Proteomes" id="UP000782610">
    <property type="component" value="Unassembled WGS sequence"/>
</dbReference>
<dbReference type="PANTHER" id="PTHR37482:SF1">
    <property type="entry name" value="OUTER MEMBRANE PROTEIN ASSEMBLY FACTOR BAME"/>
    <property type="match status" value="1"/>
</dbReference>
<dbReference type="Pfam" id="PF04355">
    <property type="entry name" value="BamE"/>
    <property type="match status" value="1"/>
</dbReference>
<dbReference type="GO" id="GO:1990063">
    <property type="term" value="C:Bam protein complex"/>
    <property type="evidence" value="ECO:0007669"/>
    <property type="project" value="TreeGrafter"/>
</dbReference>
<dbReference type="GO" id="GO:0051205">
    <property type="term" value="P:protein insertion into membrane"/>
    <property type="evidence" value="ECO:0007669"/>
    <property type="project" value="TreeGrafter"/>
</dbReference>
<comment type="caution">
    <text evidence="5">The sequence shown here is derived from an EMBL/GenBank/DDBJ whole genome shotgun (WGS) entry which is preliminary data.</text>
</comment>
<evidence type="ECO:0000256" key="3">
    <source>
        <dbReference type="ARBA" id="ARBA00023237"/>
    </source>
</evidence>
<evidence type="ECO:0000256" key="2">
    <source>
        <dbReference type="ARBA" id="ARBA00023136"/>
    </source>
</evidence>
<keyword evidence="3" id="KW-0998">Cell outer membrane</keyword>
<sequence length="156" mass="16675">MKVKSMPQRTSAPRLVSVAAAGLLAAALAGCSMGSGLALSTNKIQGYDISEDALAQIRPGQSQDLVVVVLGSPQTINAFGDGTAWYYVETKVSQTAFGMTTVQERTVLAIYFDKNKRVADKAIYSAKDGKVFTIEGRKTPSYGEDKSFIQSLIESI</sequence>
<protein>
    <submittedName>
        <fullName evidence="5">Outer membrane protein assembly factor BamE</fullName>
    </submittedName>
</protein>
<dbReference type="AlphaFoldDB" id="A0A933L4D4"/>
<dbReference type="EMBL" id="JACRAF010000038">
    <property type="protein sequence ID" value="MBI4922800.1"/>
    <property type="molecule type" value="Genomic_DNA"/>
</dbReference>